<feature type="compositionally biased region" description="Polar residues" evidence="1">
    <location>
        <begin position="38"/>
        <end position="52"/>
    </location>
</feature>
<feature type="compositionally biased region" description="Basic residues" evidence="1">
    <location>
        <begin position="61"/>
        <end position="77"/>
    </location>
</feature>
<reference evidence="2 3" key="1">
    <citation type="submission" date="2024-01" db="EMBL/GenBank/DDBJ databases">
        <title>Genome assemblies of Stephania.</title>
        <authorList>
            <person name="Yang L."/>
        </authorList>
    </citation>
    <scope>NUCLEOTIDE SEQUENCE [LARGE SCALE GENOMIC DNA]</scope>
    <source>
        <strain evidence="2">JXDWG</strain>
        <tissue evidence="2">Leaf</tissue>
    </source>
</reference>
<evidence type="ECO:0000256" key="1">
    <source>
        <dbReference type="SAM" id="MobiDB-lite"/>
    </source>
</evidence>
<accession>A0AAP0HEB7</accession>
<keyword evidence="3" id="KW-1185">Reference proteome</keyword>
<proteinExistence type="predicted"/>
<dbReference type="Proteomes" id="UP001419268">
    <property type="component" value="Unassembled WGS sequence"/>
</dbReference>
<name>A0AAP0HEB7_9MAGN</name>
<dbReference type="EMBL" id="JBBNAG010000013">
    <property type="protein sequence ID" value="KAK9083939.1"/>
    <property type="molecule type" value="Genomic_DNA"/>
</dbReference>
<feature type="region of interest" description="Disordered" evidence="1">
    <location>
        <begin position="33"/>
        <end position="81"/>
    </location>
</feature>
<sequence>MSWWHGRCCPPSEGDRASALKLADEVLKHLEVIGAPDSSGTPTSGATQSQRPSKSETVVRRSARERRQQHPNSRARRGREEERVLECSIGGEEAQESIEVRKKIKLGNPAMASYSQNYGRVEDSYYHNVNGVEENVSVDTLKSVKVNEDTHVEYWSETAEELEVFQTEPYIIIAQDEDEENEMKIEVISERPEEPIIFYTADIFVFDDHDVTKSFVLEVPNELLSLKESVHVSLPKAI</sequence>
<comment type="caution">
    <text evidence="2">The sequence shown here is derived from an EMBL/GenBank/DDBJ whole genome shotgun (WGS) entry which is preliminary data.</text>
</comment>
<evidence type="ECO:0000313" key="2">
    <source>
        <dbReference type="EMBL" id="KAK9083939.1"/>
    </source>
</evidence>
<evidence type="ECO:0000313" key="3">
    <source>
        <dbReference type="Proteomes" id="UP001419268"/>
    </source>
</evidence>
<gene>
    <name evidence="2" type="ORF">Scep_030410</name>
</gene>
<protein>
    <submittedName>
        <fullName evidence="2">Uncharacterized protein</fullName>
    </submittedName>
</protein>
<organism evidence="2 3">
    <name type="scientific">Stephania cephalantha</name>
    <dbReference type="NCBI Taxonomy" id="152367"/>
    <lineage>
        <taxon>Eukaryota</taxon>
        <taxon>Viridiplantae</taxon>
        <taxon>Streptophyta</taxon>
        <taxon>Embryophyta</taxon>
        <taxon>Tracheophyta</taxon>
        <taxon>Spermatophyta</taxon>
        <taxon>Magnoliopsida</taxon>
        <taxon>Ranunculales</taxon>
        <taxon>Menispermaceae</taxon>
        <taxon>Menispermoideae</taxon>
        <taxon>Cissampelideae</taxon>
        <taxon>Stephania</taxon>
    </lineage>
</organism>
<dbReference type="AlphaFoldDB" id="A0AAP0HEB7"/>